<evidence type="ECO:0000256" key="3">
    <source>
        <dbReference type="ARBA" id="ARBA00022833"/>
    </source>
</evidence>
<dbReference type="PANTHER" id="PTHR33823:SF4">
    <property type="entry name" value="GENERAL STRESS PROTEIN 16O"/>
    <property type="match status" value="1"/>
</dbReference>
<dbReference type="SUPFAM" id="SSF57716">
    <property type="entry name" value="Glucocorticoid receptor-like (DNA-binding domain)"/>
    <property type="match status" value="1"/>
</dbReference>
<dbReference type="PANTHER" id="PTHR33823">
    <property type="entry name" value="RNA POLYMERASE-BINDING TRANSCRIPTION FACTOR DKSA-RELATED"/>
    <property type="match status" value="1"/>
</dbReference>
<evidence type="ECO:0000256" key="4">
    <source>
        <dbReference type="PROSITE-ProRule" id="PRU00510"/>
    </source>
</evidence>
<dbReference type="AlphaFoldDB" id="A0A6S6S5H8"/>
<keyword evidence="1" id="KW-0479">Metal-binding</keyword>
<evidence type="ECO:0000256" key="1">
    <source>
        <dbReference type="ARBA" id="ARBA00022723"/>
    </source>
</evidence>
<evidence type="ECO:0000256" key="2">
    <source>
        <dbReference type="ARBA" id="ARBA00022771"/>
    </source>
</evidence>
<dbReference type="InterPro" id="IPR037187">
    <property type="entry name" value="DnaK_N"/>
</dbReference>
<dbReference type="Gene3D" id="1.20.120.910">
    <property type="entry name" value="DksA, coiled-coil domain"/>
    <property type="match status" value="1"/>
</dbReference>
<gene>
    <name evidence="6" type="ORF">HELGO_WM2686</name>
</gene>
<feature type="domain" description="Zinc finger DksA/TraR C4-type" evidence="5">
    <location>
        <begin position="84"/>
        <end position="118"/>
    </location>
</feature>
<dbReference type="Pfam" id="PF01258">
    <property type="entry name" value="zf-dskA_traR"/>
    <property type="match status" value="1"/>
</dbReference>
<dbReference type="InterPro" id="IPR020458">
    <property type="entry name" value="Znf_DskA_TraR_CS"/>
</dbReference>
<proteinExistence type="predicted"/>
<evidence type="ECO:0000313" key="6">
    <source>
        <dbReference type="EMBL" id="CAA6803601.1"/>
    </source>
</evidence>
<dbReference type="InterPro" id="IPR000962">
    <property type="entry name" value="Znf_DskA_TraR"/>
</dbReference>
<evidence type="ECO:0000259" key="5">
    <source>
        <dbReference type="Pfam" id="PF01258"/>
    </source>
</evidence>
<keyword evidence="3" id="KW-0862">Zinc</keyword>
<dbReference type="EMBL" id="CACVAW010000010">
    <property type="protein sequence ID" value="CAA6803601.1"/>
    <property type="molecule type" value="Genomic_DNA"/>
</dbReference>
<reference evidence="6" key="1">
    <citation type="submission" date="2020-01" db="EMBL/GenBank/DDBJ databases">
        <authorList>
            <person name="Meier V. D."/>
            <person name="Meier V D."/>
        </authorList>
    </citation>
    <scope>NUCLEOTIDE SEQUENCE</scope>
    <source>
        <strain evidence="6">HLG_WM_MAG_12</strain>
    </source>
</reference>
<dbReference type="PROSITE" id="PS01102">
    <property type="entry name" value="ZF_DKSA_1"/>
    <property type="match status" value="1"/>
</dbReference>
<dbReference type="SUPFAM" id="SSF109635">
    <property type="entry name" value="DnaK suppressor protein DksA, alpha-hairpin domain"/>
    <property type="match status" value="1"/>
</dbReference>
<feature type="zinc finger region" description="dksA C4-type" evidence="4">
    <location>
        <begin position="88"/>
        <end position="112"/>
    </location>
</feature>
<accession>A0A6S6S5H8</accession>
<name>A0A6S6S5H8_9BACT</name>
<dbReference type="PROSITE" id="PS51128">
    <property type="entry name" value="ZF_DKSA_2"/>
    <property type="match status" value="1"/>
</dbReference>
<dbReference type="GO" id="GO:0008270">
    <property type="term" value="F:zinc ion binding"/>
    <property type="evidence" value="ECO:0007669"/>
    <property type="project" value="UniProtKB-KW"/>
</dbReference>
<keyword evidence="2" id="KW-0863">Zinc-finger</keyword>
<organism evidence="6">
    <name type="scientific">uncultured Campylobacterales bacterium</name>
    <dbReference type="NCBI Taxonomy" id="352960"/>
    <lineage>
        <taxon>Bacteria</taxon>
        <taxon>Pseudomonadati</taxon>
        <taxon>Campylobacterota</taxon>
        <taxon>Epsilonproteobacteria</taxon>
        <taxon>Campylobacterales</taxon>
        <taxon>environmental samples</taxon>
    </lineage>
</organism>
<sequence length="120" mass="13924">MSKLKKAEIKQINEKLLDTKEQLVSDMEQILKEVKGISANRNVLDEGDEANHMNTRFRNSVILDKQSQELKKVEYALLKINKKNFGVCEMCSESIRFERLLAKPYAKYCIDCKNAIEQNL</sequence>
<protein>
    <recommendedName>
        <fullName evidence="5">Zinc finger DksA/TraR C4-type domain-containing protein</fullName>
    </recommendedName>
</protein>